<protein>
    <submittedName>
        <fullName evidence="1">Uncharacterized protein</fullName>
    </submittedName>
</protein>
<organism evidence="1 2">
    <name type="scientific">Bacillus spizizenii</name>
    <name type="common">Bacillus subtilis subsp. spizizenii</name>
    <dbReference type="NCBI Taxonomy" id="96241"/>
    <lineage>
        <taxon>Bacteria</taxon>
        <taxon>Bacillati</taxon>
        <taxon>Bacillota</taxon>
        <taxon>Bacilli</taxon>
        <taxon>Bacillales</taxon>
        <taxon>Bacillaceae</taxon>
        <taxon>Bacillus</taxon>
    </lineage>
</organism>
<evidence type="ECO:0000313" key="2">
    <source>
        <dbReference type="Proteomes" id="UP001070352"/>
    </source>
</evidence>
<name>A0A9Q4DM69_BACSC</name>
<gene>
    <name evidence="1" type="ORF">MOC45_07405</name>
</gene>
<evidence type="ECO:0000313" key="1">
    <source>
        <dbReference type="EMBL" id="MCY8120430.1"/>
    </source>
</evidence>
<comment type="caution">
    <text evidence="1">The sequence shown here is derived from an EMBL/GenBank/DDBJ whole genome shotgun (WGS) entry which is preliminary data.</text>
</comment>
<sequence length="156" mass="18248">MDKYPFPYNIRHKLSFFRDTFDMIIQNAHTLTVRWEISEETMRLAEAVLFEKPQDMIKELRIVIKRKGVEAVRTKRTSYHKGEWTIGQAAGDAVYRAEYRIVNSMNVSLKLAGTKGIYLAENGISDINSFQSEDAHIRWEKQFSAYTCYGRGEKER</sequence>
<proteinExistence type="predicted"/>
<accession>A0A9Q4DM69</accession>
<dbReference type="RefSeq" id="WP_044428685.1">
    <property type="nucleotide sequence ID" value="NZ_JARTBF010000011.1"/>
</dbReference>
<dbReference type="AlphaFoldDB" id="A0A9Q4DM69"/>
<dbReference type="Proteomes" id="UP001070352">
    <property type="component" value="Unassembled WGS sequence"/>
</dbReference>
<dbReference type="EMBL" id="JALANJ010000008">
    <property type="protein sequence ID" value="MCY8120430.1"/>
    <property type="molecule type" value="Genomic_DNA"/>
</dbReference>
<reference evidence="1" key="1">
    <citation type="submission" date="2022-02" db="EMBL/GenBank/DDBJ databases">
        <title>Crop Bioprotection Bacillus Genome Sequencing.</title>
        <authorList>
            <person name="Dunlap C."/>
        </authorList>
    </citation>
    <scope>NUCLEOTIDE SEQUENCE</scope>
    <source>
        <strain evidence="1">M18B4</strain>
    </source>
</reference>